<feature type="transmembrane region" description="Helical" evidence="7">
    <location>
        <begin position="226"/>
        <end position="246"/>
    </location>
</feature>
<sequence>MEQTVKKFNIKELKLKDIKEFISSIPYNKITIKDLLSFEKTTTNKIAAGIIALLLGFFAIGVLMYLLHGHHAYNVTREHPWGLLISSYIFFVGVSTGLCIIASFGHIFGIKEFDVIGKRTTLLAIVTLLTGFSVILLEIGHPIRMIIYNMLSPGLTSAIWWMGTLYSLVLGFIIIEFIFILKNDHKWSYIFGVGGLIADVAAFSTLGSIFGYLVARPVSNGPFYPIYFILTAVIAGAFFLFLIYGFKYKLDFPKEIEAFLVKMAKILGLLLAILIFFEFWRVMTAIYGGMPERSDTMIYIIKGISFQLEVALGMILPFLVILLSKGKAIKTLVFTSFIGIVSIFFMRADMVHNTQLKPLQMMKTEQYQLAPEWIHYFPSITEIMISLGGLGICLALYYVGTKLFNLDDSSHH</sequence>
<protein>
    <submittedName>
        <fullName evidence="8">Polysulphide reductase, NrfD</fullName>
    </submittedName>
</protein>
<dbReference type="AlphaFoldDB" id="D9PHL5"/>
<feature type="transmembrane region" description="Helical" evidence="7">
    <location>
        <begin position="297"/>
        <end position="320"/>
    </location>
</feature>
<dbReference type="Pfam" id="PF03916">
    <property type="entry name" value="NrfD"/>
    <property type="match status" value="1"/>
</dbReference>
<comment type="subcellular location">
    <subcellularLocation>
        <location evidence="1">Cell membrane</location>
        <topology evidence="1">Multi-pass membrane protein</topology>
    </subcellularLocation>
</comment>
<dbReference type="EMBL" id="ADZX01000376">
    <property type="protein sequence ID" value="EFK96943.1"/>
    <property type="molecule type" value="Genomic_DNA"/>
</dbReference>
<name>D9PHL5_9ZZZZ</name>
<keyword evidence="4 7" id="KW-0812">Transmembrane</keyword>
<evidence type="ECO:0000256" key="6">
    <source>
        <dbReference type="ARBA" id="ARBA00023136"/>
    </source>
</evidence>
<dbReference type="GO" id="GO:0005886">
    <property type="term" value="C:plasma membrane"/>
    <property type="evidence" value="ECO:0007669"/>
    <property type="project" value="UniProtKB-SubCell"/>
</dbReference>
<feature type="transmembrane region" description="Helical" evidence="7">
    <location>
        <begin position="88"/>
        <end position="108"/>
    </location>
</feature>
<evidence type="ECO:0000256" key="1">
    <source>
        <dbReference type="ARBA" id="ARBA00004651"/>
    </source>
</evidence>
<feature type="transmembrane region" description="Helical" evidence="7">
    <location>
        <begin position="373"/>
        <end position="399"/>
    </location>
</feature>
<evidence type="ECO:0000256" key="4">
    <source>
        <dbReference type="ARBA" id="ARBA00022692"/>
    </source>
</evidence>
<keyword evidence="5 7" id="KW-1133">Transmembrane helix</keyword>
<feature type="transmembrane region" description="Helical" evidence="7">
    <location>
        <begin position="258"/>
        <end position="277"/>
    </location>
</feature>
<feature type="transmembrane region" description="Helical" evidence="7">
    <location>
        <begin position="46"/>
        <end position="68"/>
    </location>
</feature>
<organism evidence="8">
    <name type="scientific">sediment metagenome</name>
    <dbReference type="NCBI Taxonomy" id="749907"/>
    <lineage>
        <taxon>unclassified sequences</taxon>
        <taxon>metagenomes</taxon>
        <taxon>ecological metagenomes</taxon>
    </lineage>
</organism>
<reference evidence="8" key="1">
    <citation type="submission" date="2010-07" db="EMBL/GenBank/DDBJ databases">
        <authorList>
            <consortium name="CONSOLIDER consortium CSD2007-00005"/>
            <person name="Guazzaroni M.-E."/>
            <person name="Richter M."/>
            <person name="Garcia-Salamanca A."/>
            <person name="Yarza P."/>
            <person name="Ferrer M."/>
        </authorList>
    </citation>
    <scope>NUCLEOTIDE SEQUENCE</scope>
</reference>
<keyword evidence="6 7" id="KW-0472">Membrane</keyword>
<feature type="transmembrane region" description="Helical" evidence="7">
    <location>
        <begin position="120"/>
        <end position="139"/>
    </location>
</feature>
<gene>
    <name evidence="8" type="ORF">LDC_1015</name>
</gene>
<evidence type="ECO:0000256" key="7">
    <source>
        <dbReference type="SAM" id="Phobius"/>
    </source>
</evidence>
<dbReference type="InterPro" id="IPR005614">
    <property type="entry name" value="NrfD-like"/>
</dbReference>
<evidence type="ECO:0000256" key="2">
    <source>
        <dbReference type="ARBA" id="ARBA00008929"/>
    </source>
</evidence>
<evidence type="ECO:0000256" key="5">
    <source>
        <dbReference type="ARBA" id="ARBA00022989"/>
    </source>
</evidence>
<comment type="similarity">
    <text evidence="2">Belongs to the NrfD family.</text>
</comment>
<reference evidence="8" key="2">
    <citation type="journal article" date="2011" name="Microb. Ecol.">
        <title>Taxonomic and Functional Metagenomic Profiling of the Microbial Community in the Anoxic Sediment of a Sub-saline Shallow Lake (Laguna de Carrizo, Central Spain).</title>
        <authorList>
            <person name="Ferrer M."/>
            <person name="Guazzaroni M.E."/>
            <person name="Richter M."/>
            <person name="Garcia-Salamanca A."/>
            <person name="Yarza P."/>
            <person name="Suarez-Suarez A."/>
            <person name="Solano J."/>
            <person name="Alcaide M."/>
            <person name="van Dillewijn P."/>
            <person name="Molina-Henares M.A."/>
            <person name="Lopez-Cortes N."/>
            <person name="Al-Ramahi Y."/>
            <person name="Guerrero C."/>
            <person name="Acosta A."/>
            <person name="de Eugenio L.I."/>
            <person name="Martinez V."/>
            <person name="Marques S."/>
            <person name="Rojo F."/>
            <person name="Santero E."/>
            <person name="Genilloud O."/>
            <person name="Perez-Perez J."/>
            <person name="Rossello-Mora R."/>
            <person name="Ramos J.L."/>
        </authorList>
    </citation>
    <scope>NUCLEOTIDE SEQUENCE</scope>
</reference>
<evidence type="ECO:0000256" key="3">
    <source>
        <dbReference type="ARBA" id="ARBA00022475"/>
    </source>
</evidence>
<dbReference type="PANTHER" id="PTHR34856:SF2">
    <property type="entry name" value="PROTEIN NRFD"/>
    <property type="match status" value="1"/>
</dbReference>
<feature type="transmembrane region" description="Helical" evidence="7">
    <location>
        <begin position="332"/>
        <end position="353"/>
    </location>
</feature>
<proteinExistence type="inferred from homology"/>
<comment type="caution">
    <text evidence="8">The sequence shown here is derived from an EMBL/GenBank/DDBJ whole genome shotgun (WGS) entry which is preliminary data.</text>
</comment>
<dbReference type="PANTHER" id="PTHR34856">
    <property type="entry name" value="PROTEIN NRFD"/>
    <property type="match status" value="1"/>
</dbReference>
<keyword evidence="3" id="KW-1003">Cell membrane</keyword>
<evidence type="ECO:0000313" key="8">
    <source>
        <dbReference type="EMBL" id="EFK96943.1"/>
    </source>
</evidence>
<dbReference type="Gene3D" id="1.20.1630.10">
    <property type="entry name" value="Formate dehydrogenase/DMSO reductase domain"/>
    <property type="match status" value="1"/>
</dbReference>
<dbReference type="InterPro" id="IPR052049">
    <property type="entry name" value="Electron_transfer_protein"/>
</dbReference>
<accession>D9PHL5</accession>
<feature type="transmembrane region" description="Helical" evidence="7">
    <location>
        <begin position="159"/>
        <end position="181"/>
    </location>
</feature>
<feature type="transmembrane region" description="Helical" evidence="7">
    <location>
        <begin position="188"/>
        <end position="214"/>
    </location>
</feature>